<protein>
    <submittedName>
        <fullName evidence="2">Uncharacterized protein</fullName>
    </submittedName>
</protein>
<feature type="region of interest" description="Disordered" evidence="1">
    <location>
        <begin position="1"/>
        <end position="130"/>
    </location>
</feature>
<reference evidence="2 3" key="1">
    <citation type="submission" date="2020-08" db="EMBL/GenBank/DDBJ databases">
        <title>Genomic Encyclopedia of Type Strains, Phase III (KMG-III): the genomes of soil and plant-associated and newly described type strains.</title>
        <authorList>
            <person name="Whitman W."/>
        </authorList>
    </citation>
    <scope>NUCLEOTIDE SEQUENCE [LARGE SCALE GENOMIC DNA]</scope>
    <source>
        <strain evidence="2 3">CECT 3237</strain>
    </source>
</reference>
<dbReference type="EMBL" id="JACHXE010000016">
    <property type="protein sequence ID" value="MBB3081761.1"/>
    <property type="molecule type" value="Genomic_DNA"/>
</dbReference>
<evidence type="ECO:0000256" key="1">
    <source>
        <dbReference type="SAM" id="MobiDB-lite"/>
    </source>
</evidence>
<evidence type="ECO:0000313" key="2">
    <source>
        <dbReference type="EMBL" id="MBB3081761.1"/>
    </source>
</evidence>
<feature type="compositionally biased region" description="Basic and acidic residues" evidence="1">
    <location>
        <begin position="61"/>
        <end position="73"/>
    </location>
</feature>
<comment type="caution">
    <text evidence="2">The sequence shown here is derived from an EMBL/GenBank/DDBJ whole genome shotgun (WGS) entry which is preliminary data.</text>
</comment>
<organism evidence="2 3">
    <name type="scientific">Streptomyces violarus</name>
    <dbReference type="NCBI Taxonomy" id="67380"/>
    <lineage>
        <taxon>Bacteria</taxon>
        <taxon>Bacillati</taxon>
        <taxon>Actinomycetota</taxon>
        <taxon>Actinomycetes</taxon>
        <taxon>Kitasatosporales</taxon>
        <taxon>Streptomycetaceae</taxon>
        <taxon>Streptomyces</taxon>
    </lineage>
</organism>
<sequence>MGEKLPSWPEQNEGERCGGVAVGATRPAHLAARTTGTTPGIRRRPPSCPGTVRRGLQAGHTDWRRPGRDRGSRSDSGLLVRGGTDRHHRAPRGSCPAVPPGADGSRQGRLSTSRTGSQRTRPLDAPSATTALCVGAVRPDWPWEDRGLRHWHPAPGCQRRRLLARGGCLRVRRPMPRPRQGSRPPTASPAPNSGPPTGVNRPDSSPQDRALPIITLWLSIRRPQRPTSGFRHALSMR</sequence>
<dbReference type="AlphaFoldDB" id="A0A7W5A017"/>
<evidence type="ECO:0000313" key="3">
    <source>
        <dbReference type="Proteomes" id="UP000572907"/>
    </source>
</evidence>
<proteinExistence type="predicted"/>
<feature type="compositionally biased region" description="Polar residues" evidence="1">
    <location>
        <begin position="108"/>
        <end position="120"/>
    </location>
</feature>
<dbReference type="Proteomes" id="UP000572907">
    <property type="component" value="Unassembled WGS sequence"/>
</dbReference>
<name>A0A7W5A017_9ACTN</name>
<feature type="region of interest" description="Disordered" evidence="1">
    <location>
        <begin position="168"/>
        <end position="208"/>
    </location>
</feature>
<keyword evidence="3" id="KW-1185">Reference proteome</keyword>
<accession>A0A7W5A017</accession>
<gene>
    <name evidence="2" type="ORF">FHS41_008319</name>
</gene>